<feature type="transmembrane region" description="Helical" evidence="2">
    <location>
        <begin position="14"/>
        <end position="32"/>
    </location>
</feature>
<keyword evidence="2" id="KW-0472">Membrane</keyword>
<name>A0A7S4AFW7_9STRA</name>
<organism evidence="3">
    <name type="scientific">Pseudo-nitzschia australis</name>
    <dbReference type="NCBI Taxonomy" id="44445"/>
    <lineage>
        <taxon>Eukaryota</taxon>
        <taxon>Sar</taxon>
        <taxon>Stramenopiles</taxon>
        <taxon>Ochrophyta</taxon>
        <taxon>Bacillariophyta</taxon>
        <taxon>Bacillariophyceae</taxon>
        <taxon>Bacillariophycidae</taxon>
        <taxon>Bacillariales</taxon>
        <taxon>Bacillariaceae</taxon>
        <taxon>Pseudo-nitzschia</taxon>
    </lineage>
</organism>
<keyword evidence="2" id="KW-0812">Transmembrane</keyword>
<evidence type="ECO:0000256" key="1">
    <source>
        <dbReference type="SAM" id="MobiDB-lite"/>
    </source>
</evidence>
<evidence type="ECO:0000256" key="2">
    <source>
        <dbReference type="SAM" id="Phobius"/>
    </source>
</evidence>
<accession>A0A7S4AFW7</accession>
<protein>
    <submittedName>
        <fullName evidence="3">Uncharacterized protein</fullName>
    </submittedName>
</protein>
<feature type="region of interest" description="Disordered" evidence="1">
    <location>
        <begin position="412"/>
        <end position="443"/>
    </location>
</feature>
<keyword evidence="2" id="KW-1133">Transmembrane helix</keyword>
<feature type="compositionally biased region" description="Basic and acidic residues" evidence="1">
    <location>
        <begin position="424"/>
        <end position="438"/>
    </location>
</feature>
<dbReference type="EMBL" id="HBIX01009279">
    <property type="protein sequence ID" value="CAE0714342.1"/>
    <property type="molecule type" value="Transcribed_RNA"/>
</dbReference>
<evidence type="ECO:0000313" key="3">
    <source>
        <dbReference type="EMBL" id="CAE0714342.1"/>
    </source>
</evidence>
<proteinExistence type="predicted"/>
<sequence>MTTYPSCSRETTQILPRIVVPLLLIASVLMALRSIVHSRTIFDGSIHNSYNPKDNYNDNREATAARASFLDYSPKFQRTKYTFDSFVIGEDGDKIDLAQFGLEPDEGNNGNSNKNIIINKQHPSTVTLFRDFDLRNRLSGNETWIELLEYRRDDTRPSLSFYVDKVAFKRWLHSSSHAHNDAGLGGIESIESFLLKYKTELVALQRDVNANDNINTNDSDNDNTPLLSSKIKQWLPVDEDYAAKPTHLSCSGGVWLVHNDPKENTTYVGNGKKKMTKFRSSTNNDKDNDSNAVDVRTTIADDLASNLQKVQEKCGRTVLESYALRHVRPGIVVEERFTQPSTIVGDTNSDTNNNNDNVDSNYNAAGDESFFKGGMEFKVFTIWGRAWLTVWRPGTDGVKALLFRNGTNLVFDPPPAKKKHKKDNTKDKYNKKDEEKKVKPPSIQQQLPEWIDWDRVISIGERLGRNKDMFRTDIFVGVGTAGRRKQQKGDNDNINKTIRYVVSETEIHPTPLRGFEQVFEEAGRLWLAGYYLLSRQNRLSVISNTEVPQEFYGASTSNTN</sequence>
<dbReference type="AlphaFoldDB" id="A0A7S4AFW7"/>
<gene>
    <name evidence="3" type="ORF">PAUS00366_LOCUS7094</name>
</gene>
<reference evidence="3" key="1">
    <citation type="submission" date="2021-01" db="EMBL/GenBank/DDBJ databases">
        <authorList>
            <person name="Corre E."/>
            <person name="Pelletier E."/>
            <person name="Niang G."/>
            <person name="Scheremetjew M."/>
            <person name="Finn R."/>
            <person name="Kale V."/>
            <person name="Holt S."/>
            <person name="Cochrane G."/>
            <person name="Meng A."/>
            <person name="Brown T."/>
            <person name="Cohen L."/>
        </authorList>
    </citation>
    <scope>NUCLEOTIDE SEQUENCE</scope>
    <source>
        <strain evidence="3">10249 10 AB</strain>
    </source>
</reference>